<keyword evidence="3" id="KW-1185">Reference proteome</keyword>
<reference evidence="2 3" key="1">
    <citation type="submission" date="2024-06" db="EMBL/GenBank/DDBJ databases">
        <title>Chitinophaga defluvii sp. nov., isolated from municipal sewage.</title>
        <authorList>
            <person name="Zhang L."/>
        </authorList>
    </citation>
    <scope>NUCLEOTIDE SEQUENCE [LARGE SCALE GENOMIC DNA]</scope>
    <source>
        <strain evidence="2 3">H8</strain>
    </source>
</reference>
<name>A0ABV2T6V0_9BACT</name>
<organism evidence="2 3">
    <name type="scientific">Chitinophaga defluvii</name>
    <dbReference type="NCBI Taxonomy" id="3163343"/>
    <lineage>
        <taxon>Bacteria</taxon>
        <taxon>Pseudomonadati</taxon>
        <taxon>Bacteroidota</taxon>
        <taxon>Chitinophagia</taxon>
        <taxon>Chitinophagales</taxon>
        <taxon>Chitinophagaceae</taxon>
        <taxon>Chitinophaga</taxon>
    </lineage>
</organism>
<evidence type="ECO:0000259" key="1">
    <source>
        <dbReference type="Pfam" id="PF13619"/>
    </source>
</evidence>
<sequence length="65" mass="7327">MPSTVIANISYDAATAALRVIFLSGAVYLYREVPGEVYEAMKRATSKGRYLNRYIKGKYSFVKVK</sequence>
<evidence type="ECO:0000313" key="3">
    <source>
        <dbReference type="Proteomes" id="UP001549749"/>
    </source>
</evidence>
<feature type="domain" description="KTSC" evidence="1">
    <location>
        <begin position="3"/>
        <end position="59"/>
    </location>
</feature>
<dbReference type="EMBL" id="JBEXAC010000002">
    <property type="protein sequence ID" value="MET6998741.1"/>
    <property type="molecule type" value="Genomic_DNA"/>
</dbReference>
<dbReference type="Proteomes" id="UP001549749">
    <property type="component" value="Unassembled WGS sequence"/>
</dbReference>
<gene>
    <name evidence="2" type="ORF">ABR189_15265</name>
</gene>
<proteinExistence type="predicted"/>
<dbReference type="Pfam" id="PF13619">
    <property type="entry name" value="KTSC"/>
    <property type="match status" value="1"/>
</dbReference>
<protein>
    <submittedName>
        <fullName evidence="2">KTSC domain-containing protein</fullName>
    </submittedName>
</protein>
<evidence type="ECO:0000313" key="2">
    <source>
        <dbReference type="EMBL" id="MET6998741.1"/>
    </source>
</evidence>
<comment type="caution">
    <text evidence="2">The sequence shown here is derived from an EMBL/GenBank/DDBJ whole genome shotgun (WGS) entry which is preliminary data.</text>
</comment>
<accession>A0ABV2T6V0</accession>
<dbReference type="InterPro" id="IPR025309">
    <property type="entry name" value="KTSC_dom"/>
</dbReference>
<dbReference type="RefSeq" id="WP_354661381.1">
    <property type="nucleotide sequence ID" value="NZ_JBEXAC010000002.1"/>
</dbReference>